<name>A0A395NQ66_TRIAR</name>
<dbReference type="InterPro" id="IPR054710">
    <property type="entry name" value="Tri101-like_N"/>
</dbReference>
<dbReference type="InterPro" id="IPR050317">
    <property type="entry name" value="Plant_Fungal_Acyltransferase"/>
</dbReference>
<feature type="domain" description="Trichothecene 3-O-acetyltransferase-like N-terminal" evidence="2">
    <location>
        <begin position="20"/>
        <end position="182"/>
    </location>
</feature>
<dbReference type="Gene3D" id="3.30.559.10">
    <property type="entry name" value="Chloramphenicol acetyltransferase-like domain"/>
    <property type="match status" value="2"/>
</dbReference>
<dbReference type="EMBL" id="PXOA01000235">
    <property type="protein sequence ID" value="RFU78084.1"/>
    <property type="molecule type" value="Genomic_DNA"/>
</dbReference>
<dbReference type="InterPro" id="IPR023213">
    <property type="entry name" value="CAT-like_dom_sf"/>
</dbReference>
<dbReference type="PANTHER" id="PTHR31642:SF310">
    <property type="entry name" value="FATTY ALCOHOL:CAFFEOYL-COA ACYLTRANSFERASE"/>
    <property type="match status" value="1"/>
</dbReference>
<keyword evidence="1 3" id="KW-0808">Transferase</keyword>
<evidence type="ECO:0000313" key="3">
    <source>
        <dbReference type="EMBL" id="RFU78084.1"/>
    </source>
</evidence>
<evidence type="ECO:0000259" key="2">
    <source>
        <dbReference type="Pfam" id="PF22664"/>
    </source>
</evidence>
<dbReference type="OrthoDB" id="429813at2759"/>
<dbReference type="STRING" id="490622.A0A395NQ66"/>
<dbReference type="GO" id="GO:0016747">
    <property type="term" value="F:acyltransferase activity, transferring groups other than amino-acyl groups"/>
    <property type="evidence" value="ECO:0007669"/>
    <property type="project" value="TreeGrafter"/>
</dbReference>
<evidence type="ECO:0000313" key="4">
    <source>
        <dbReference type="Proteomes" id="UP000266272"/>
    </source>
</evidence>
<dbReference type="Pfam" id="PF22664">
    <property type="entry name" value="TRI-like_N"/>
    <property type="match status" value="1"/>
</dbReference>
<organism evidence="3 4">
    <name type="scientific">Trichoderma arundinaceum</name>
    <dbReference type="NCBI Taxonomy" id="490622"/>
    <lineage>
        <taxon>Eukaryota</taxon>
        <taxon>Fungi</taxon>
        <taxon>Dikarya</taxon>
        <taxon>Ascomycota</taxon>
        <taxon>Pezizomycotina</taxon>
        <taxon>Sordariomycetes</taxon>
        <taxon>Hypocreomycetidae</taxon>
        <taxon>Hypocreales</taxon>
        <taxon>Hypocreaceae</taxon>
        <taxon>Trichoderma</taxon>
    </lineage>
</organism>
<sequence length="499" mass="55111">MSDTVHIPLGVLDHFCPPNYTAISWYIPLKDGVTQQEAFAALQDGLRLTFKQLPWLSGKVYKQKPSSAGWRQGQLEIRYDPAEVEDESALIPQFKFKQLDEAELPMSYEEIKDCGFPMDTFPDKQVLWGDYINVPEENKGAECFKAQANFMPGAVLLCGATHHNVCDGTSQFDVWRIWAANCEAVQSGSVPETPDPLSSDRDLIERIWATEGPGNKQVNREKDIQSVSWTLLDMDPPNSANPRPPANPVLSFDEVMQSGIFYISPEKFTALQKRCAQEVGTAARISGNDAMTALIWRALLKARKNAALKAGRVEESELEGVGAKLQLTLDGRPDISRDGAMPHIYLGNLVFMNLCELPLQTLTSPDSSIANVSLAIRQVADAATSEAMLGSYTIARNAEDLSSLGLRLSPLRGYDMILSSLIMFPVEEMCWGSRTFARGGGADSIRPLWNAINTAARLCFPLPRKSGAGTEIVVNLFQDEMDLLLEDEEFGEYAVYLSS</sequence>
<dbReference type="PANTHER" id="PTHR31642">
    <property type="entry name" value="TRICHOTHECENE 3-O-ACETYLTRANSFERASE"/>
    <property type="match status" value="1"/>
</dbReference>
<dbReference type="Proteomes" id="UP000266272">
    <property type="component" value="Unassembled WGS sequence"/>
</dbReference>
<dbReference type="AlphaFoldDB" id="A0A395NQ66"/>
<evidence type="ECO:0000256" key="1">
    <source>
        <dbReference type="ARBA" id="ARBA00022679"/>
    </source>
</evidence>
<keyword evidence="4" id="KW-1185">Reference proteome</keyword>
<reference evidence="3 4" key="1">
    <citation type="journal article" date="2018" name="PLoS Pathog.">
        <title>Evolution of structural diversity of trichothecenes, a family of toxins produced by plant pathogenic and entomopathogenic fungi.</title>
        <authorList>
            <person name="Proctor R.H."/>
            <person name="McCormick S.P."/>
            <person name="Kim H.S."/>
            <person name="Cardoza R.E."/>
            <person name="Stanley A.M."/>
            <person name="Lindo L."/>
            <person name="Kelly A."/>
            <person name="Brown D.W."/>
            <person name="Lee T."/>
            <person name="Vaughan M.M."/>
            <person name="Alexander N.J."/>
            <person name="Busman M."/>
            <person name="Gutierrez S."/>
        </authorList>
    </citation>
    <scope>NUCLEOTIDE SEQUENCE [LARGE SCALE GENOMIC DNA]</scope>
    <source>
        <strain evidence="3 4">IBT 40837</strain>
    </source>
</reference>
<protein>
    <submittedName>
        <fullName evidence="3">Trichothecene 3-o-acetyltransferase</fullName>
    </submittedName>
</protein>
<gene>
    <name evidence="3" type="ORF">TARUN_4145</name>
</gene>
<proteinExistence type="predicted"/>
<accession>A0A395NQ66</accession>
<comment type="caution">
    <text evidence="3">The sequence shown here is derived from an EMBL/GenBank/DDBJ whole genome shotgun (WGS) entry which is preliminary data.</text>
</comment>